<feature type="compositionally biased region" description="Basic and acidic residues" evidence="1">
    <location>
        <begin position="45"/>
        <end position="78"/>
    </location>
</feature>
<sequence>MIWKKSKEKKTEIAVETSVSDKTENSKEILSSENSVFNNENIENVESKTKKFKKDETLGDKKNTKSPEELNKARKSEDGLEDVDVESVNLDISKNTEKKNENAQIQHVEPYFIDENTIQFNEHVLDVSNITIEFCEPPLTTIFNIKWDEENNQDEDLLLEDDDECFDLNEDEEDENQEVEDAENIEENDLESEKTEEEIENIETPITEVVENTDPDKTNSPDFETKEIFASEHKNEQAKPEIDGENNQ</sequence>
<dbReference type="EMBL" id="AFBI03000014">
    <property type="protein sequence ID" value="EJW04757.1"/>
    <property type="molecule type" value="Genomic_DNA"/>
</dbReference>
<evidence type="ECO:0000313" key="2">
    <source>
        <dbReference type="EMBL" id="EJW04757.1"/>
    </source>
</evidence>
<feature type="compositionally biased region" description="Basic and acidic residues" evidence="1">
    <location>
        <begin position="9"/>
        <end position="27"/>
    </location>
</feature>
<feature type="compositionally biased region" description="Acidic residues" evidence="1">
    <location>
        <begin position="170"/>
        <end position="201"/>
    </location>
</feature>
<comment type="caution">
    <text evidence="2">The sequence shown here is derived from an EMBL/GenBank/DDBJ whole genome shotgun (WGS) entry which is preliminary data.</text>
</comment>
<reference evidence="3" key="2">
    <citation type="submission" date="2015-07" db="EMBL/GenBank/DDBJ databases">
        <title>Contrasting host-pathogen interactions and genome evolution in two generalist and specialist microsporidian pathogens of mosquitoes.</title>
        <authorList>
            <consortium name="The Broad Institute Genomics Platform"/>
            <consortium name="The Broad Institute Genome Sequencing Center for Infectious Disease"/>
            <person name="Cuomo C.A."/>
            <person name="Sanscrainte N.D."/>
            <person name="Goldberg J.M."/>
            <person name="Heiman D."/>
            <person name="Young S."/>
            <person name="Zeng Q."/>
            <person name="Becnel J.J."/>
            <person name="Birren B.W."/>
        </authorList>
    </citation>
    <scope>NUCLEOTIDE SEQUENCE [LARGE SCALE GENOMIC DNA]</scope>
    <source>
        <strain evidence="3">USNM 41457</strain>
    </source>
</reference>
<feature type="compositionally biased region" description="Polar residues" evidence="1">
    <location>
        <begin position="28"/>
        <end position="44"/>
    </location>
</feature>
<keyword evidence="3" id="KW-1185">Reference proteome</keyword>
<dbReference type="InParanoid" id="J9DTY3"/>
<evidence type="ECO:0000313" key="3">
    <source>
        <dbReference type="Proteomes" id="UP000003163"/>
    </source>
</evidence>
<dbReference type="Proteomes" id="UP000003163">
    <property type="component" value="Unassembled WGS sequence"/>
</dbReference>
<feature type="compositionally biased region" description="Basic and acidic residues" evidence="1">
    <location>
        <begin position="214"/>
        <end position="242"/>
    </location>
</feature>
<feature type="region of interest" description="Disordered" evidence="1">
    <location>
        <begin position="1"/>
        <end position="82"/>
    </location>
</feature>
<reference evidence="2 3" key="1">
    <citation type="submission" date="2011-08" db="EMBL/GenBank/DDBJ databases">
        <authorList>
            <person name="Liu Z.J."/>
            <person name="Shi F.L."/>
            <person name="Lu J.Q."/>
            <person name="Li M."/>
            <person name="Wang Z.L."/>
        </authorList>
    </citation>
    <scope>NUCLEOTIDE SEQUENCE [LARGE SCALE GENOMIC DNA]</scope>
    <source>
        <strain evidence="2 3">USNM 41457</strain>
    </source>
</reference>
<gene>
    <name evidence="2" type="ORF">EDEG_01047</name>
</gene>
<proteinExistence type="predicted"/>
<organism evidence="2 3">
    <name type="scientific">Edhazardia aedis (strain USNM 41457)</name>
    <name type="common">Microsporidian parasite</name>
    <dbReference type="NCBI Taxonomy" id="1003232"/>
    <lineage>
        <taxon>Eukaryota</taxon>
        <taxon>Fungi</taxon>
        <taxon>Fungi incertae sedis</taxon>
        <taxon>Microsporidia</taxon>
        <taxon>Edhazardia</taxon>
    </lineage>
</organism>
<feature type="region of interest" description="Disordered" evidence="1">
    <location>
        <begin position="170"/>
        <end position="248"/>
    </location>
</feature>
<name>J9DTY3_EDHAE</name>
<dbReference type="HOGENOM" id="CLU_1120167_0_0_1"/>
<evidence type="ECO:0000256" key="1">
    <source>
        <dbReference type="SAM" id="MobiDB-lite"/>
    </source>
</evidence>
<protein>
    <submittedName>
        <fullName evidence="2">Uncharacterized protein</fullName>
    </submittedName>
</protein>
<accession>J9DTY3</accession>
<dbReference type="AlphaFoldDB" id="J9DTY3"/>
<dbReference type="VEuPathDB" id="MicrosporidiaDB:EDEG_01047"/>